<gene>
    <name evidence="2" type="ORF">IAC39_06455</name>
</gene>
<keyword evidence="1" id="KW-1133">Transmembrane helix</keyword>
<name>A0A9D1KJW9_9FIRM</name>
<reference evidence="2" key="1">
    <citation type="submission" date="2020-10" db="EMBL/GenBank/DDBJ databases">
        <authorList>
            <person name="Gilroy R."/>
        </authorList>
    </citation>
    <scope>NUCLEOTIDE SEQUENCE</scope>
    <source>
        <strain evidence="2">CHK33-4379</strain>
    </source>
</reference>
<dbReference type="GO" id="GO:0004190">
    <property type="term" value="F:aspartic-type endopeptidase activity"/>
    <property type="evidence" value="ECO:0007669"/>
    <property type="project" value="InterPro"/>
</dbReference>
<organism evidence="2 3">
    <name type="scientific">Candidatus Faeciplasma pullistercoris</name>
    <dbReference type="NCBI Taxonomy" id="2840800"/>
    <lineage>
        <taxon>Bacteria</taxon>
        <taxon>Bacillati</taxon>
        <taxon>Bacillota</taxon>
        <taxon>Clostridia</taxon>
        <taxon>Eubacteriales</taxon>
        <taxon>Oscillospiraceae</taxon>
        <taxon>Oscillospiraceae incertae sedis</taxon>
        <taxon>Candidatus Faeciplasma</taxon>
    </lineage>
</organism>
<feature type="transmembrane region" description="Helical" evidence="1">
    <location>
        <begin position="130"/>
        <end position="149"/>
    </location>
</feature>
<accession>A0A9D1KJW9</accession>
<feature type="transmembrane region" description="Helical" evidence="1">
    <location>
        <begin position="6"/>
        <end position="24"/>
    </location>
</feature>
<keyword evidence="1" id="KW-0812">Transmembrane</keyword>
<reference evidence="2" key="2">
    <citation type="journal article" date="2021" name="PeerJ">
        <title>Extensive microbial diversity within the chicken gut microbiome revealed by metagenomics and culture.</title>
        <authorList>
            <person name="Gilroy R."/>
            <person name="Ravi A."/>
            <person name="Getino M."/>
            <person name="Pursley I."/>
            <person name="Horton D.L."/>
            <person name="Alikhan N.F."/>
            <person name="Baker D."/>
            <person name="Gharbi K."/>
            <person name="Hall N."/>
            <person name="Watson M."/>
            <person name="Adriaenssens E.M."/>
            <person name="Foster-Nyarko E."/>
            <person name="Jarju S."/>
            <person name="Secka A."/>
            <person name="Antonio M."/>
            <person name="Oren A."/>
            <person name="Chaudhuri R.R."/>
            <person name="La Ragione R."/>
            <person name="Hildebrand F."/>
            <person name="Pallen M.J."/>
        </authorList>
    </citation>
    <scope>NUCLEOTIDE SEQUENCE</scope>
    <source>
        <strain evidence="2">CHK33-4379</strain>
    </source>
</reference>
<feature type="transmembrane region" description="Helical" evidence="1">
    <location>
        <begin position="36"/>
        <end position="55"/>
    </location>
</feature>
<keyword evidence="1" id="KW-0472">Membrane</keyword>
<dbReference type="InterPro" id="IPR005081">
    <property type="entry name" value="SpoIIGA"/>
</dbReference>
<dbReference type="Pfam" id="PF03419">
    <property type="entry name" value="Peptidase_U4"/>
    <property type="match status" value="1"/>
</dbReference>
<protein>
    <submittedName>
        <fullName evidence="2">Sigma-E processing peptidase SpoIIGA</fullName>
    </submittedName>
</protein>
<sequence>MTVYLDTLVLINTYVSWLVLSLSSKLIHQSIPGKRLALSALAGGLSSLLILIPAGTVWQTILLYALKCISMLIVLLTAFYKNGMSKRRIFYAVASFFGVNLLFSGGVYLFQSMLGTKVVYIKGMSYYFDISLTKLIFMTAAVYIVLSLISHISAQRLDKAHSYIVHIAISGKSYSLEGVADTGNTVRDIFSGKDVVICTGITSCESFGRRMIPVPFSTVNGEGVLYAVSPDKIFIEDEHGSKTDVSALIAFTDGQLRRAVFNPKILM</sequence>
<comment type="caution">
    <text evidence="2">The sequence shown here is derived from an EMBL/GenBank/DDBJ whole genome shotgun (WGS) entry which is preliminary data.</text>
</comment>
<feature type="transmembrane region" description="Helical" evidence="1">
    <location>
        <begin position="89"/>
        <end position="110"/>
    </location>
</feature>
<feature type="transmembrane region" description="Helical" evidence="1">
    <location>
        <begin position="61"/>
        <end position="80"/>
    </location>
</feature>
<proteinExistence type="predicted"/>
<evidence type="ECO:0000313" key="2">
    <source>
        <dbReference type="EMBL" id="HIT59334.1"/>
    </source>
</evidence>
<dbReference type="GO" id="GO:0030436">
    <property type="term" value="P:asexual sporulation"/>
    <property type="evidence" value="ECO:0007669"/>
    <property type="project" value="InterPro"/>
</dbReference>
<dbReference type="AlphaFoldDB" id="A0A9D1KJW9"/>
<evidence type="ECO:0000256" key="1">
    <source>
        <dbReference type="SAM" id="Phobius"/>
    </source>
</evidence>
<evidence type="ECO:0000313" key="3">
    <source>
        <dbReference type="Proteomes" id="UP000824136"/>
    </source>
</evidence>
<dbReference type="EMBL" id="DVLL01000021">
    <property type="protein sequence ID" value="HIT59334.1"/>
    <property type="molecule type" value="Genomic_DNA"/>
</dbReference>
<dbReference type="Proteomes" id="UP000824136">
    <property type="component" value="Unassembled WGS sequence"/>
</dbReference>
<dbReference type="GO" id="GO:0006508">
    <property type="term" value="P:proteolysis"/>
    <property type="evidence" value="ECO:0007669"/>
    <property type="project" value="InterPro"/>
</dbReference>